<dbReference type="PANTHER" id="PTHR43570:SF17">
    <property type="entry name" value="ALDEHYDE DEHYDROGENASE FAMILY 3 MEMBER F1"/>
    <property type="match status" value="1"/>
</dbReference>
<dbReference type="InterPro" id="IPR012394">
    <property type="entry name" value="Aldehyde_DH_NAD(P)"/>
</dbReference>
<dbReference type="Proteomes" id="UP000541444">
    <property type="component" value="Unassembled WGS sequence"/>
</dbReference>
<dbReference type="SUPFAM" id="SSF53720">
    <property type="entry name" value="ALDH-like"/>
    <property type="match status" value="1"/>
</dbReference>
<gene>
    <name evidence="5" type="ORF">GIB67_024371</name>
</gene>
<dbReference type="EMBL" id="JACGCM010002329">
    <property type="protein sequence ID" value="KAF6141287.1"/>
    <property type="molecule type" value="Genomic_DNA"/>
</dbReference>
<dbReference type="OrthoDB" id="2402896at2759"/>
<keyword evidence="3" id="KW-0863">Zinc-finger</keyword>
<dbReference type="Gene3D" id="3.40.309.10">
    <property type="entry name" value="Aldehyde Dehydrogenase, Chain A, domain 2"/>
    <property type="match status" value="1"/>
</dbReference>
<dbReference type="InterPro" id="IPR016163">
    <property type="entry name" value="Ald_DH_C"/>
</dbReference>
<evidence type="ECO:0000313" key="5">
    <source>
        <dbReference type="EMBL" id="KAF6141287.1"/>
    </source>
</evidence>
<dbReference type="GO" id="GO:0004029">
    <property type="term" value="F:aldehyde dehydrogenase (NAD+) activity"/>
    <property type="evidence" value="ECO:0007669"/>
    <property type="project" value="TreeGrafter"/>
</dbReference>
<keyword evidence="3" id="KW-0862">Zinc</keyword>
<dbReference type="GO" id="GO:0005737">
    <property type="term" value="C:cytoplasm"/>
    <property type="evidence" value="ECO:0007669"/>
    <property type="project" value="TreeGrafter"/>
</dbReference>
<dbReference type="PROSITE" id="PS50966">
    <property type="entry name" value="ZF_SWIM"/>
    <property type="match status" value="1"/>
</dbReference>
<comment type="caution">
    <text evidence="5">The sequence shown here is derived from an EMBL/GenBank/DDBJ whole genome shotgun (WGS) entry which is preliminary data.</text>
</comment>
<protein>
    <recommendedName>
        <fullName evidence="4">SWIM-type domain-containing protein</fullName>
    </recommendedName>
</protein>
<dbReference type="GO" id="GO:0006081">
    <property type="term" value="P:aldehyde metabolic process"/>
    <property type="evidence" value="ECO:0007669"/>
    <property type="project" value="InterPro"/>
</dbReference>
<dbReference type="GO" id="GO:0008270">
    <property type="term" value="F:zinc ion binding"/>
    <property type="evidence" value="ECO:0007669"/>
    <property type="project" value="UniProtKB-KW"/>
</dbReference>
<comment type="similarity">
    <text evidence="1">Belongs to the aldehyde dehydrogenase family.</text>
</comment>
<name>A0A7J7LF79_9MAGN</name>
<proteinExistence type="inferred from homology"/>
<organism evidence="5 6">
    <name type="scientific">Kingdonia uniflora</name>
    <dbReference type="NCBI Taxonomy" id="39325"/>
    <lineage>
        <taxon>Eukaryota</taxon>
        <taxon>Viridiplantae</taxon>
        <taxon>Streptophyta</taxon>
        <taxon>Embryophyta</taxon>
        <taxon>Tracheophyta</taxon>
        <taxon>Spermatophyta</taxon>
        <taxon>Magnoliopsida</taxon>
        <taxon>Ranunculales</taxon>
        <taxon>Circaeasteraceae</taxon>
        <taxon>Kingdonia</taxon>
    </lineage>
</organism>
<dbReference type="PANTHER" id="PTHR43570">
    <property type="entry name" value="ALDEHYDE DEHYDROGENASE"/>
    <property type="match status" value="1"/>
</dbReference>
<dbReference type="InterPro" id="IPR007527">
    <property type="entry name" value="Znf_SWIM"/>
</dbReference>
<reference evidence="5 6" key="1">
    <citation type="journal article" date="2020" name="IScience">
        <title>Genome Sequencing of the Endangered Kingdonia uniflora (Circaeasteraceae, Ranunculales) Reveals Potential Mechanisms of Evolutionary Specialization.</title>
        <authorList>
            <person name="Sun Y."/>
            <person name="Deng T."/>
            <person name="Zhang A."/>
            <person name="Moore M.J."/>
            <person name="Landis J.B."/>
            <person name="Lin N."/>
            <person name="Zhang H."/>
            <person name="Zhang X."/>
            <person name="Huang J."/>
            <person name="Zhang X."/>
            <person name="Sun H."/>
            <person name="Wang H."/>
        </authorList>
    </citation>
    <scope>NUCLEOTIDE SEQUENCE [LARGE SCALE GENOMIC DNA]</scope>
    <source>
        <strain evidence="5">TB1705</strain>
        <tissue evidence="5">Leaf</tissue>
    </source>
</reference>
<feature type="domain" description="SWIM-type" evidence="4">
    <location>
        <begin position="356"/>
        <end position="394"/>
    </location>
</feature>
<evidence type="ECO:0000256" key="1">
    <source>
        <dbReference type="ARBA" id="ARBA00009986"/>
    </source>
</evidence>
<dbReference type="InterPro" id="IPR016161">
    <property type="entry name" value="Ald_DH/histidinol_DH"/>
</dbReference>
<keyword evidence="3" id="KW-0479">Metal-binding</keyword>
<dbReference type="Pfam" id="PF00171">
    <property type="entry name" value="Aldedh"/>
    <property type="match status" value="2"/>
</dbReference>
<evidence type="ECO:0000256" key="2">
    <source>
        <dbReference type="ARBA" id="ARBA00023002"/>
    </source>
</evidence>
<dbReference type="Gene3D" id="3.40.605.10">
    <property type="entry name" value="Aldehyde Dehydrogenase, Chain A, domain 1"/>
    <property type="match status" value="1"/>
</dbReference>
<evidence type="ECO:0000259" key="4">
    <source>
        <dbReference type="PROSITE" id="PS50966"/>
    </source>
</evidence>
<evidence type="ECO:0000256" key="3">
    <source>
        <dbReference type="PROSITE-ProRule" id="PRU00325"/>
    </source>
</evidence>
<sequence>MIPSLKDKRSEIEKLLRPDRYIPDDIFHLVIEIGNNIKDYCFDDPIVGEDKSVVSVPETHKSSSSSSVVNDSLRVLKWDKVCDSVVSFAGTSLESKRLLAKTNAAVEMINYGGSGGMDFSDIDVELTRLPLVFFPATGPLIGAIAAGNAVVLKPSELVPACSAFLANTIPSYMDDKVVMVVEGGASVGKQLLDKKWDKIFFTVIVDSRLSPSQMQVVVKRIVGGKWGICSGQACIGVDYLLMEDKFAPSLIKLMKKTIKRFHGDNPKELNNMARIVNKHHFERLFGLLQDHIVVASIVHGSSLNEEKMTIEPTILLDPPLDTEIMTEEIFEPLLPDSIARLIQHIAASRWERNRTGLVNLNSCDGGIRVICDCQNFEFTSILCKHIFKVFSVRNIMLVPEVYFTKRWMKMTKMGLVFSQQESQPNYHNSLAVRYNNLSHLSLKFCAKASMSINSYQITKQNMEMILRELEKVSEEEDMITVPESDIDHITNLYFPLVIGNNIGSSDHLLSEEDQPLSSADQVVLYNAGVVDKQTGFWLRL</sequence>
<dbReference type="Pfam" id="PF04434">
    <property type="entry name" value="SWIM"/>
    <property type="match status" value="1"/>
</dbReference>
<keyword evidence="6" id="KW-1185">Reference proteome</keyword>
<accession>A0A7J7LF79</accession>
<keyword evidence="2" id="KW-0560">Oxidoreductase</keyword>
<dbReference type="AlphaFoldDB" id="A0A7J7LF79"/>
<evidence type="ECO:0000313" key="6">
    <source>
        <dbReference type="Proteomes" id="UP000541444"/>
    </source>
</evidence>
<dbReference type="InterPro" id="IPR015590">
    <property type="entry name" value="Aldehyde_DH_dom"/>
</dbReference>
<dbReference type="InterPro" id="IPR016162">
    <property type="entry name" value="Ald_DH_N"/>
</dbReference>